<evidence type="ECO:0000256" key="1">
    <source>
        <dbReference type="SAM" id="MobiDB-lite"/>
    </source>
</evidence>
<dbReference type="EMBL" id="JBEYBF010000047">
    <property type="protein sequence ID" value="MEU1956861.1"/>
    <property type="molecule type" value="Genomic_DNA"/>
</dbReference>
<evidence type="ECO:0000313" key="3">
    <source>
        <dbReference type="Proteomes" id="UP001550628"/>
    </source>
</evidence>
<feature type="non-terminal residue" evidence="2">
    <location>
        <position position="94"/>
    </location>
</feature>
<name>A0ABV2X1A8_9NOCA</name>
<protein>
    <submittedName>
        <fullName evidence="2">Transcriptional regulator</fullName>
    </submittedName>
</protein>
<feature type="compositionally biased region" description="Basic and acidic residues" evidence="1">
    <location>
        <begin position="27"/>
        <end position="49"/>
    </location>
</feature>
<feature type="compositionally biased region" description="Pro residues" evidence="1">
    <location>
        <begin position="51"/>
        <end position="67"/>
    </location>
</feature>
<organism evidence="2 3">
    <name type="scientific">Nocardia rhamnosiphila</name>
    <dbReference type="NCBI Taxonomy" id="426716"/>
    <lineage>
        <taxon>Bacteria</taxon>
        <taxon>Bacillati</taxon>
        <taxon>Actinomycetota</taxon>
        <taxon>Actinomycetes</taxon>
        <taxon>Mycobacteriales</taxon>
        <taxon>Nocardiaceae</taxon>
        <taxon>Nocardia</taxon>
    </lineage>
</organism>
<gene>
    <name evidence="2" type="ORF">ABZ510_34040</name>
</gene>
<evidence type="ECO:0000313" key="2">
    <source>
        <dbReference type="EMBL" id="MEU1956861.1"/>
    </source>
</evidence>
<accession>A0ABV2X1A8</accession>
<proteinExistence type="predicted"/>
<feature type="region of interest" description="Disordered" evidence="1">
    <location>
        <begin position="1"/>
        <end position="94"/>
    </location>
</feature>
<sequence>MDEARGSRRPRQPEPPADPGPLTVQDLVDRVDSERTVRRREGDAPRHGAPDGPPPGRAPRPPGPGPRPGAELRPRPEQGGPGGPPAARQKRPPA</sequence>
<keyword evidence="3" id="KW-1185">Reference proteome</keyword>
<dbReference type="Proteomes" id="UP001550628">
    <property type="component" value="Unassembled WGS sequence"/>
</dbReference>
<comment type="caution">
    <text evidence="2">The sequence shown here is derived from an EMBL/GenBank/DDBJ whole genome shotgun (WGS) entry which is preliminary data.</text>
</comment>
<reference evidence="2 3" key="1">
    <citation type="submission" date="2024-06" db="EMBL/GenBank/DDBJ databases">
        <title>The Natural Products Discovery Center: Release of the First 8490 Sequenced Strains for Exploring Actinobacteria Biosynthetic Diversity.</title>
        <authorList>
            <person name="Kalkreuter E."/>
            <person name="Kautsar S.A."/>
            <person name="Yang D."/>
            <person name="Bader C.D."/>
            <person name="Teijaro C.N."/>
            <person name="Fluegel L."/>
            <person name="Davis C.M."/>
            <person name="Simpson J.R."/>
            <person name="Lauterbach L."/>
            <person name="Steele A.D."/>
            <person name="Gui C."/>
            <person name="Meng S."/>
            <person name="Li G."/>
            <person name="Viehrig K."/>
            <person name="Ye F."/>
            <person name="Su P."/>
            <person name="Kiefer A.F."/>
            <person name="Nichols A."/>
            <person name="Cepeda A.J."/>
            <person name="Yan W."/>
            <person name="Fan B."/>
            <person name="Jiang Y."/>
            <person name="Adhikari A."/>
            <person name="Zheng C.-J."/>
            <person name="Schuster L."/>
            <person name="Cowan T.M."/>
            <person name="Smanski M.J."/>
            <person name="Chevrette M.G."/>
            <person name="De Carvalho L.P.S."/>
            <person name="Shen B."/>
        </authorList>
    </citation>
    <scope>NUCLEOTIDE SEQUENCE [LARGE SCALE GENOMIC DNA]</scope>
    <source>
        <strain evidence="2 3">NPDC019708</strain>
    </source>
</reference>